<dbReference type="PANTHER" id="PTHR30401">
    <property type="entry name" value="TRNA 2-SELENOURIDINE SYNTHASE"/>
    <property type="match status" value="1"/>
</dbReference>
<dbReference type="EMBL" id="JAJGNA010000004">
    <property type="protein sequence ID" value="MCC4308028.1"/>
    <property type="molecule type" value="Genomic_DNA"/>
</dbReference>
<feature type="active site" description="S-selanylcysteine intermediate" evidence="2">
    <location>
        <position position="95"/>
    </location>
</feature>
<accession>A0A9Q3YQY1</accession>
<dbReference type="InterPro" id="IPR001763">
    <property type="entry name" value="Rhodanese-like_dom"/>
</dbReference>
<evidence type="ECO:0000313" key="5">
    <source>
        <dbReference type="Proteomes" id="UP001108027"/>
    </source>
</evidence>
<keyword evidence="2 4" id="KW-0808">Transferase</keyword>
<feature type="domain" description="Rhodanese" evidence="3">
    <location>
        <begin position="12"/>
        <end position="135"/>
    </location>
</feature>
<dbReference type="GO" id="GO:0043828">
    <property type="term" value="F:tRNA 2-selenouridine synthase activity"/>
    <property type="evidence" value="ECO:0007669"/>
    <property type="project" value="UniProtKB-EC"/>
</dbReference>
<dbReference type="AlphaFoldDB" id="A0A9Q3YQY1"/>
<comment type="caution">
    <text evidence="4">The sequence shown here is derived from an EMBL/GenBank/DDBJ whole genome shotgun (WGS) entry which is preliminary data.</text>
</comment>
<dbReference type="SMART" id="SM00450">
    <property type="entry name" value="RHOD"/>
    <property type="match status" value="1"/>
</dbReference>
<dbReference type="PROSITE" id="PS50206">
    <property type="entry name" value="RHODANESE_3"/>
    <property type="match status" value="1"/>
</dbReference>
<reference evidence="4" key="1">
    <citation type="submission" date="2021-10" db="EMBL/GenBank/DDBJ databases">
        <title>The diversity and Nitrogen Metabolism of Culturable Nitrate-Utilizing Bacteria Within the Oxygen Minimum Zone of the Changjiang (Yangtze River)Estuary.</title>
        <authorList>
            <person name="Zhang D."/>
            <person name="Zheng J."/>
            <person name="Liu S."/>
            <person name="He W."/>
        </authorList>
    </citation>
    <scope>NUCLEOTIDE SEQUENCE</scope>
    <source>
        <strain evidence="4">FXH-223</strain>
    </source>
</reference>
<evidence type="ECO:0000256" key="1">
    <source>
        <dbReference type="ARBA" id="ARBA00023266"/>
    </source>
</evidence>
<dbReference type="NCBIfam" id="NF008750">
    <property type="entry name" value="PRK11784.1-2"/>
    <property type="match status" value="1"/>
</dbReference>
<dbReference type="NCBIfam" id="TIGR03167">
    <property type="entry name" value="tRNA_sel_U_synt"/>
    <property type="match status" value="1"/>
</dbReference>
<organism evidence="4 5">
    <name type="scientific">Alloalcanivorax marinus</name>
    <dbReference type="NCBI Taxonomy" id="1177169"/>
    <lineage>
        <taxon>Bacteria</taxon>
        <taxon>Pseudomonadati</taxon>
        <taxon>Pseudomonadota</taxon>
        <taxon>Gammaproteobacteria</taxon>
        <taxon>Oceanospirillales</taxon>
        <taxon>Alcanivoracaceae</taxon>
        <taxon>Alloalcanivorax</taxon>
    </lineage>
</organism>
<protein>
    <recommendedName>
        <fullName evidence="2">tRNA 2-selenouridine synthase</fullName>
        <ecNumber evidence="2">2.9.1.3</ecNumber>
    </recommendedName>
</protein>
<dbReference type="HAMAP" id="MF_01622">
    <property type="entry name" value="tRNA_sel_U_synth"/>
    <property type="match status" value="1"/>
</dbReference>
<comment type="catalytic activity">
    <reaction evidence="2">
        <text>5-methylaminomethyl-2-thiouridine(34) in tRNA + (2E)-geranyl diphosphate = 5-methylaminomethyl-S-(2E)-geranyl-thiouridine(34) in tRNA + diphosphate</text>
        <dbReference type="Rhea" id="RHEA:14085"/>
        <dbReference type="Rhea" id="RHEA-COMP:10195"/>
        <dbReference type="Rhea" id="RHEA-COMP:14654"/>
        <dbReference type="ChEBI" id="CHEBI:33019"/>
        <dbReference type="ChEBI" id="CHEBI:58057"/>
        <dbReference type="ChEBI" id="CHEBI:74455"/>
        <dbReference type="ChEBI" id="CHEBI:140632"/>
    </reaction>
</comment>
<evidence type="ECO:0000256" key="2">
    <source>
        <dbReference type="HAMAP-Rule" id="MF_01622"/>
    </source>
</evidence>
<name>A0A9Q3YQY1_9GAMM</name>
<gene>
    <name evidence="4" type="primary">mnmH</name>
    <name evidence="2" type="synonym">selU</name>
    <name evidence="4" type="ORF">LL252_05540</name>
</gene>
<dbReference type="Proteomes" id="UP001108027">
    <property type="component" value="Unassembled WGS sequence"/>
</dbReference>
<dbReference type="GO" id="GO:0002098">
    <property type="term" value="P:tRNA wobble uridine modification"/>
    <property type="evidence" value="ECO:0007669"/>
    <property type="project" value="UniProtKB-UniRule"/>
</dbReference>
<dbReference type="GO" id="GO:0016765">
    <property type="term" value="F:transferase activity, transferring alkyl or aryl (other than methyl) groups"/>
    <property type="evidence" value="ECO:0007669"/>
    <property type="project" value="UniProtKB-UniRule"/>
</dbReference>
<keyword evidence="5" id="KW-1185">Reference proteome</keyword>
<comment type="subunit">
    <text evidence="2">Monomer.</text>
</comment>
<sequence>MADDTRDFAALFLNDTPLLDVRAPVEFAKGAFPTATNLPLLDDDQRHRIGIRYKEAGQEAAIELGNQLVSGALKRRRLDAWRQWREAHPDGYLYCFRGGLRSRTTQAWLGIEGLSVPLVVGGYKALRHFLLDTLDRRLASQPLWVLAGPTGSGKTRVIERLSRAVDLEGLAHHRGSAFGRRPGGQPTQIDFENALSIALLKQAAVDAGPVVMEDESKLIGRCCLPPRLQARLRQAPRVVIEEPLEERVRVTLEDYVRAPLREYAAYYGADQAFERLAADLQAAMDRIRRRLGGARHQQLRQALDEALAHQRRYGDGDAHQGWIRELLAGYYDPLYEYAMRTHRQGEILFRGTRDEVLAFLR</sequence>
<dbReference type="SUPFAM" id="SSF52540">
    <property type="entry name" value="P-loop containing nucleoside triphosphate hydrolases"/>
    <property type="match status" value="1"/>
</dbReference>
<proteinExistence type="inferred from homology"/>
<comment type="catalytic activity">
    <reaction evidence="2">
        <text>5-methylaminomethyl-2-(Se-phospho)selenouridine(34) in tRNA + H2O = 5-methylaminomethyl-2-selenouridine(34) in tRNA + phosphate</text>
        <dbReference type="Rhea" id="RHEA:60176"/>
        <dbReference type="Rhea" id="RHEA-COMP:10196"/>
        <dbReference type="Rhea" id="RHEA-COMP:15523"/>
        <dbReference type="ChEBI" id="CHEBI:15377"/>
        <dbReference type="ChEBI" id="CHEBI:43474"/>
        <dbReference type="ChEBI" id="CHEBI:82743"/>
        <dbReference type="ChEBI" id="CHEBI:143702"/>
    </reaction>
</comment>
<dbReference type="Pfam" id="PF26341">
    <property type="entry name" value="AAA_SelU"/>
    <property type="match status" value="1"/>
</dbReference>
<dbReference type="InterPro" id="IPR058840">
    <property type="entry name" value="AAA_SelU"/>
</dbReference>
<dbReference type="PANTHER" id="PTHR30401:SF0">
    <property type="entry name" value="TRNA 2-SELENOURIDINE SYNTHASE"/>
    <property type="match status" value="1"/>
</dbReference>
<dbReference type="InterPro" id="IPR027417">
    <property type="entry name" value="P-loop_NTPase"/>
</dbReference>
<comment type="catalytic activity">
    <reaction evidence="2">
        <text>5-methylaminomethyl-2-thiouridine(34) in tRNA + selenophosphate + (2E)-geranyl diphosphate + H2O + H(+) = 5-methylaminomethyl-2-selenouridine(34) in tRNA + (2E)-thiogeraniol + phosphate + diphosphate</text>
        <dbReference type="Rhea" id="RHEA:42716"/>
        <dbReference type="Rhea" id="RHEA-COMP:10195"/>
        <dbReference type="Rhea" id="RHEA-COMP:10196"/>
        <dbReference type="ChEBI" id="CHEBI:15377"/>
        <dbReference type="ChEBI" id="CHEBI:15378"/>
        <dbReference type="ChEBI" id="CHEBI:16144"/>
        <dbReference type="ChEBI" id="CHEBI:33019"/>
        <dbReference type="ChEBI" id="CHEBI:43474"/>
        <dbReference type="ChEBI" id="CHEBI:58057"/>
        <dbReference type="ChEBI" id="CHEBI:74455"/>
        <dbReference type="ChEBI" id="CHEBI:82743"/>
        <dbReference type="ChEBI" id="CHEBI:143703"/>
        <dbReference type="EC" id="2.9.1.3"/>
    </reaction>
</comment>
<dbReference type="NCBIfam" id="NF008751">
    <property type="entry name" value="PRK11784.1-3"/>
    <property type="match status" value="1"/>
</dbReference>
<comment type="catalytic activity">
    <reaction evidence="2">
        <text>5-methylaminomethyl-S-(2E)-geranyl-thiouridine(34) in tRNA + selenophosphate + H(+) = 5-methylaminomethyl-2-(Se-phospho)selenouridine(34) in tRNA + (2E)-thiogeraniol</text>
        <dbReference type="Rhea" id="RHEA:60172"/>
        <dbReference type="Rhea" id="RHEA-COMP:14654"/>
        <dbReference type="Rhea" id="RHEA-COMP:15523"/>
        <dbReference type="ChEBI" id="CHEBI:15378"/>
        <dbReference type="ChEBI" id="CHEBI:16144"/>
        <dbReference type="ChEBI" id="CHEBI:140632"/>
        <dbReference type="ChEBI" id="CHEBI:143702"/>
        <dbReference type="ChEBI" id="CHEBI:143703"/>
    </reaction>
</comment>
<dbReference type="SUPFAM" id="SSF52821">
    <property type="entry name" value="Rhodanese/Cell cycle control phosphatase"/>
    <property type="match status" value="1"/>
</dbReference>
<dbReference type="EC" id="2.9.1.3" evidence="2"/>
<comment type="similarity">
    <text evidence="2">Belongs to the SelU family.</text>
</comment>
<dbReference type="Gene3D" id="3.40.250.10">
    <property type="entry name" value="Rhodanese-like domain"/>
    <property type="match status" value="1"/>
</dbReference>
<dbReference type="RefSeq" id="WP_228233356.1">
    <property type="nucleotide sequence ID" value="NZ_ARXL01000002.1"/>
</dbReference>
<dbReference type="InterPro" id="IPR017582">
    <property type="entry name" value="SelU"/>
</dbReference>
<keyword evidence="1 2" id="KW-0711">Selenium</keyword>
<evidence type="ECO:0000313" key="4">
    <source>
        <dbReference type="EMBL" id="MCC4308028.1"/>
    </source>
</evidence>
<dbReference type="InterPro" id="IPR036873">
    <property type="entry name" value="Rhodanese-like_dom_sf"/>
</dbReference>
<comment type="function">
    <text evidence="2">Involved in the post-transcriptional modification of the uridine at the wobble position (U34) of tRNA(Lys), tRNA(Glu) and tRNA(Gln). Catalyzes the conversion of 2-thiouridine (S2U-RNA) to 2-selenouridine (Se2U-RNA). Acts in a two-step process involving geranylation of 2-thiouridine (S2U) to S-geranyl-2-thiouridine (geS2U) and subsequent selenation of the latter derivative to 2-selenouridine (Se2U) in the tRNA chain.</text>
</comment>
<evidence type="ECO:0000259" key="3">
    <source>
        <dbReference type="PROSITE" id="PS50206"/>
    </source>
</evidence>